<organism evidence="1 2">
    <name type="scientific">Kluyvera genomosp. 3</name>
    <dbReference type="NCBI Taxonomy" id="2774055"/>
    <lineage>
        <taxon>Bacteria</taxon>
        <taxon>Pseudomonadati</taxon>
        <taxon>Pseudomonadota</taxon>
        <taxon>Gammaproteobacteria</taxon>
        <taxon>Enterobacterales</taxon>
        <taxon>Enterobacteriaceae</taxon>
        <taxon>Kluyvera</taxon>
    </lineage>
</organism>
<dbReference type="EMBL" id="CP022114">
    <property type="protein sequence ID" value="ASG63796.1"/>
    <property type="molecule type" value="Genomic_DNA"/>
</dbReference>
<sequence length="89" mass="9488">MCLLLLLSGCSGSRTAPVPVVVTPLPIDAELLAETPVPVRPAPFTYGASVVWNATLLTALGQCNRDKNDARQQDLKRIEIYGRRPASGG</sequence>
<proteinExistence type="predicted"/>
<evidence type="ECO:0000313" key="1">
    <source>
        <dbReference type="EMBL" id="ASG63796.1"/>
    </source>
</evidence>
<dbReference type="Pfam" id="PF23793">
    <property type="entry name" value="LysC"/>
    <property type="match status" value="1"/>
</dbReference>
<dbReference type="AlphaFoldDB" id="A0A248KKI4"/>
<reference evidence="1 2" key="1">
    <citation type="submission" date="2017-06" db="EMBL/GenBank/DDBJ databases">
        <title>Origin of plasmid-mediated fosfomycin resistance gene fosA3.</title>
        <authorList>
            <person name="Ito R."/>
            <person name="Pacey M.P."/>
            <person name="Doi Y."/>
        </authorList>
    </citation>
    <scope>NUCLEOTIDE SEQUENCE [LARGE SCALE GENOMIC DNA]</scope>
    <source>
        <strain evidence="1 2">YDC799</strain>
    </source>
</reference>
<gene>
    <name evidence="1" type="ORF">CEW81_16930</name>
</gene>
<protein>
    <submittedName>
        <fullName evidence="1">Peptidase</fullName>
    </submittedName>
</protein>
<name>A0A248KKI4_9ENTR</name>
<dbReference type="InterPro" id="IPR058979">
    <property type="entry name" value="LysC-like"/>
</dbReference>
<evidence type="ECO:0000313" key="2">
    <source>
        <dbReference type="Proteomes" id="UP000197098"/>
    </source>
</evidence>
<accession>A0A248KKI4</accession>
<dbReference type="Proteomes" id="UP000197098">
    <property type="component" value="Chromosome"/>
</dbReference>